<dbReference type="InterPro" id="IPR050678">
    <property type="entry name" value="DNA_Partitioning_ATPase"/>
</dbReference>
<dbReference type="Proteomes" id="UP000321514">
    <property type="component" value="Unassembled WGS sequence"/>
</dbReference>
<accession>A0A511T1G2</accession>
<dbReference type="PANTHER" id="PTHR13696:SF99">
    <property type="entry name" value="COBYRINIC ACID AC-DIAMIDE SYNTHASE"/>
    <property type="match status" value="1"/>
</dbReference>
<dbReference type="InterPro" id="IPR027417">
    <property type="entry name" value="P-loop_NTPase"/>
</dbReference>
<reference evidence="2 5" key="2">
    <citation type="submission" date="2019-07" db="EMBL/GenBank/DDBJ databases">
        <title>Whole genome shotgun sequence of Myxococcus fulvus NBRC 100333.</title>
        <authorList>
            <person name="Hosoyama A."/>
            <person name="Uohara A."/>
            <person name="Ohji S."/>
            <person name="Ichikawa N."/>
        </authorList>
    </citation>
    <scope>NUCLEOTIDE SEQUENCE [LARGE SCALE GENOMIC DNA]</scope>
    <source>
        <strain evidence="2 5">NBRC 100333</strain>
    </source>
</reference>
<evidence type="ECO:0000313" key="3">
    <source>
        <dbReference type="EMBL" id="SES90782.1"/>
    </source>
</evidence>
<organism evidence="2 5">
    <name type="scientific">Myxococcus fulvus</name>
    <dbReference type="NCBI Taxonomy" id="33"/>
    <lineage>
        <taxon>Bacteria</taxon>
        <taxon>Pseudomonadati</taxon>
        <taxon>Myxococcota</taxon>
        <taxon>Myxococcia</taxon>
        <taxon>Myxococcales</taxon>
        <taxon>Cystobacterineae</taxon>
        <taxon>Myxococcaceae</taxon>
        <taxon>Myxococcus</taxon>
    </lineage>
</organism>
<dbReference type="STRING" id="1334629.MFUL124B02_03620"/>
<dbReference type="CDD" id="cd02042">
    <property type="entry name" value="ParAB_family"/>
    <property type="match status" value="1"/>
</dbReference>
<protein>
    <submittedName>
        <fullName evidence="2">Chromosome partitioning ATPase</fullName>
    </submittedName>
    <submittedName>
        <fullName evidence="3">Chromosome partitioning protein</fullName>
    </submittedName>
</protein>
<feature type="domain" description="AAA" evidence="1">
    <location>
        <begin position="57"/>
        <end position="226"/>
    </location>
</feature>
<name>A0A511T1G2_MYXFU</name>
<dbReference type="Proteomes" id="UP000183760">
    <property type="component" value="Unassembled WGS sequence"/>
</dbReference>
<dbReference type="OrthoDB" id="9815116at2"/>
<dbReference type="AlphaFoldDB" id="A0A511T1G2"/>
<dbReference type="PANTHER" id="PTHR13696">
    <property type="entry name" value="P-LOOP CONTAINING NUCLEOSIDE TRIPHOSPHATE HYDROLASE"/>
    <property type="match status" value="1"/>
</dbReference>
<dbReference type="Gene3D" id="3.40.50.300">
    <property type="entry name" value="P-loop containing nucleotide triphosphate hydrolases"/>
    <property type="match status" value="1"/>
</dbReference>
<dbReference type="Pfam" id="PF13614">
    <property type="entry name" value="AAA_31"/>
    <property type="match status" value="1"/>
</dbReference>
<proteinExistence type="predicted"/>
<dbReference type="EMBL" id="BJXR01000025">
    <property type="protein sequence ID" value="GEN07443.1"/>
    <property type="molecule type" value="Genomic_DNA"/>
</dbReference>
<evidence type="ECO:0000259" key="1">
    <source>
        <dbReference type="Pfam" id="PF13614"/>
    </source>
</evidence>
<gene>
    <name evidence="2" type="ORF">MFU01_24800</name>
    <name evidence="3" type="ORF">SAMN05443572_101538</name>
</gene>
<evidence type="ECO:0000313" key="5">
    <source>
        <dbReference type="Proteomes" id="UP000321514"/>
    </source>
</evidence>
<dbReference type="InterPro" id="IPR025669">
    <property type="entry name" value="AAA_dom"/>
</dbReference>
<comment type="caution">
    <text evidence="2">The sequence shown here is derived from an EMBL/GenBank/DDBJ whole genome shotgun (WGS) entry which is preliminary data.</text>
</comment>
<sequence>MEAPTYSSKQVAEMLGVSPKAIPEDARKDVYTPDDVWDLRTTLNRFPAKVGHRRQLFLNFKGGTGKTSLSTSYAWRVAELGYSVLLIDLDSQGHATKCLGYEGEEFEKTLLDVLVRKTPLVKVIQKSPLPNLDFVPSNLSMSTMDLSLMPMAGREFKLRNALKDVEAQYDVIVFDAPPSFGLLNLNALMAANDLFVPVLADFLSFHGLKLLFETVQSLEEDLNHVLDHVFIVVNSFNATFKLAKEALEALQTHYPEFLLPTIIRQCTKFAQASSEGRPVFVADPTSKGANDIQAMIDNVLPRLVAAAAAAPKKGTQQAG</sequence>
<dbReference type="SUPFAM" id="SSF52540">
    <property type="entry name" value="P-loop containing nucleoside triphosphate hydrolases"/>
    <property type="match status" value="1"/>
</dbReference>
<dbReference type="RefSeq" id="WP_046710790.1">
    <property type="nucleotide sequence ID" value="NZ_BJXR01000025.1"/>
</dbReference>
<evidence type="ECO:0000313" key="4">
    <source>
        <dbReference type="Proteomes" id="UP000183760"/>
    </source>
</evidence>
<reference evidence="3 4" key="1">
    <citation type="submission" date="2016-10" db="EMBL/GenBank/DDBJ databases">
        <authorList>
            <person name="Varghese N."/>
            <person name="Submissions S."/>
        </authorList>
    </citation>
    <scope>NUCLEOTIDE SEQUENCE [LARGE SCALE GENOMIC DNA]</scope>
    <source>
        <strain evidence="3 4">DSM 16525</strain>
    </source>
</reference>
<keyword evidence="4" id="KW-1185">Reference proteome</keyword>
<evidence type="ECO:0000313" key="2">
    <source>
        <dbReference type="EMBL" id="GEN07443.1"/>
    </source>
</evidence>
<dbReference type="EMBL" id="FOIB01000001">
    <property type="protein sequence ID" value="SES90782.1"/>
    <property type="molecule type" value="Genomic_DNA"/>
</dbReference>